<dbReference type="InterPro" id="IPR058032">
    <property type="entry name" value="CDP1-like_a_solenoid_1"/>
</dbReference>
<keyword evidence="5" id="KW-1185">Reference proteome</keyword>
<dbReference type="InterPro" id="IPR025344">
    <property type="entry name" value="CDP1-like_IMS"/>
</dbReference>
<dbReference type="Pfam" id="PF00226">
    <property type="entry name" value="DnaJ"/>
    <property type="match status" value="1"/>
</dbReference>
<dbReference type="PROSITE" id="PS50076">
    <property type="entry name" value="DNAJ_2"/>
    <property type="match status" value="1"/>
</dbReference>
<dbReference type="AlphaFoldDB" id="A0A6N8FUH6"/>
<reference evidence="4 5" key="1">
    <citation type="journal article" date="2019" name="Front. Microbiol.">
        <title>Genomic Features for Desiccation Tolerance and Sugar Biosynthesis in the Extremophile Gloeocapsopsis sp. UTEX B3054.</title>
        <authorList>
            <person name="Urrejola C."/>
            <person name="Alcorta J."/>
            <person name="Salas L."/>
            <person name="Vasquez M."/>
            <person name="Polz M.F."/>
            <person name="Vicuna R."/>
            <person name="Diez B."/>
        </authorList>
    </citation>
    <scope>NUCLEOTIDE SEQUENCE [LARGE SCALE GENOMIC DNA]</scope>
    <source>
        <strain evidence="4 5">1H9</strain>
    </source>
</reference>
<dbReference type="EMBL" id="NAPY01000007">
    <property type="protein sequence ID" value="MUL35965.1"/>
    <property type="molecule type" value="Genomic_DNA"/>
</dbReference>
<proteinExistence type="predicted"/>
<accession>A0A6N8FUH6</accession>
<sequence>MQIPLDYYRILGLPVAASHEQLQQAYRDRLLQLPRREYSAAAIAARKQLIEQAYAVLSDPEQRRIYDTNYFAHRYEQQPVPDDTQPHSEFPVEDIFTLHTPIIDVADHLFAGALLILQELGEYELVLTLGNSYLNNSNRQPNNVPFHSDIVLTVTLAYLELGREQWQQGQYESAANSLQNGEQLLSCEGILLSIRNEILADLNKLRPYRILALLKEPEGTSLERRYLGLKLLQDLLDARGGIDGTSDDGSGLSLDDFLRFIQQIRSYLTVSEQQSLFEAESKRPSAVANYLAVYALIARGFTQRIPVLISQAKQLLQHLATVKPQDVYLEQAISTLLLGQTAEASRALELLQEYEPLEFIREHSQGSPDLLPGLCLYAERWLQTEVFPQFRDLQHQQASLKEYFADKHVQAYLEALPNQIEASQQKAPAMTATSAKVDRISQQQVQPVRKQQTTTDVAVDDVAITTSVINSTTNNGALVPTTKRTTYAPGNSRQTSSALEHVRVSPRKRRRRKKLSLKRKTALAVLALAGLLASVFLFALLGQAYSWLRRTLYPAPPLLPGEQLSVELNRPLIAIPTPGSQFSPVAEPLDTVTSEQVVQSWLSAKSSAFSTNYAVESLQNILVDPTLAQWQQRVRNDRANNRHRQFQHSVKIDSVQVNPKNSDLAIVQAIVSEIAQVYENGQLNQRASYADQNLRVRYDLVRRNNAWRIRQMQVLN</sequence>
<dbReference type="CDD" id="cd06257">
    <property type="entry name" value="DnaJ"/>
    <property type="match status" value="1"/>
</dbReference>
<name>A0A6N8FUH6_9CHRO</name>
<dbReference type="PANTHER" id="PTHR33925:SF1">
    <property type="entry name" value="PROTEIN ACCUMULATION AND REPLICATION OF CHLOROPLASTS 6, CHLOROPLASTIC"/>
    <property type="match status" value="1"/>
</dbReference>
<organism evidence="4 5">
    <name type="scientific">Gloeocapsopsis dulcis AAB1 = 1H9</name>
    <dbReference type="NCBI Taxonomy" id="1433147"/>
    <lineage>
        <taxon>Bacteria</taxon>
        <taxon>Bacillati</taxon>
        <taxon>Cyanobacteriota</taxon>
        <taxon>Cyanophyceae</taxon>
        <taxon>Oscillatoriophycideae</taxon>
        <taxon>Chroococcales</taxon>
        <taxon>Chroococcaceae</taxon>
        <taxon>Gloeocapsopsis</taxon>
        <taxon>Gloeocapsopsis dulcis</taxon>
    </lineage>
</organism>
<dbReference type="SMART" id="SM00271">
    <property type="entry name" value="DnaJ"/>
    <property type="match status" value="1"/>
</dbReference>
<feature type="compositionally biased region" description="Basic residues" evidence="1">
    <location>
        <begin position="504"/>
        <end position="513"/>
    </location>
</feature>
<evidence type="ECO:0000259" key="3">
    <source>
        <dbReference type="PROSITE" id="PS50076"/>
    </source>
</evidence>
<keyword evidence="2" id="KW-0472">Membrane</keyword>
<dbReference type="Gene3D" id="1.10.287.110">
    <property type="entry name" value="DnaJ domain"/>
    <property type="match status" value="1"/>
</dbReference>
<protein>
    <submittedName>
        <fullName evidence="4">Molecular chaperone DnaJ</fullName>
    </submittedName>
</protein>
<dbReference type="InterPro" id="IPR036869">
    <property type="entry name" value="J_dom_sf"/>
</dbReference>
<dbReference type="Pfam" id="PF25515">
    <property type="entry name" value="Arm_PDR"/>
    <property type="match status" value="1"/>
</dbReference>
<evidence type="ECO:0000256" key="1">
    <source>
        <dbReference type="SAM" id="MobiDB-lite"/>
    </source>
</evidence>
<dbReference type="PANTHER" id="PTHR33925">
    <property type="entry name" value="PLASTID DIVISION PROTEIN CDP1, CHLOROPLASTIC-RELATED"/>
    <property type="match status" value="1"/>
</dbReference>
<dbReference type="InterPro" id="IPR044685">
    <property type="entry name" value="CPD1-like"/>
</dbReference>
<evidence type="ECO:0000313" key="5">
    <source>
        <dbReference type="Proteomes" id="UP000441797"/>
    </source>
</evidence>
<gene>
    <name evidence="4" type="ORF">BWI75_06265</name>
</gene>
<keyword evidence="2" id="KW-0812">Transmembrane</keyword>
<dbReference type="Pfam" id="PF23468">
    <property type="entry name" value="ARC6"/>
    <property type="match status" value="1"/>
</dbReference>
<evidence type="ECO:0000256" key="2">
    <source>
        <dbReference type="SAM" id="Phobius"/>
    </source>
</evidence>
<keyword evidence="2" id="KW-1133">Transmembrane helix</keyword>
<feature type="compositionally biased region" description="Polar residues" evidence="1">
    <location>
        <begin position="482"/>
        <end position="498"/>
    </location>
</feature>
<evidence type="ECO:0000313" key="4">
    <source>
        <dbReference type="EMBL" id="MUL35965.1"/>
    </source>
</evidence>
<dbReference type="InterPro" id="IPR057137">
    <property type="entry name" value="CDP1-like_a_solenoid_2"/>
</dbReference>
<feature type="transmembrane region" description="Helical" evidence="2">
    <location>
        <begin position="521"/>
        <end position="548"/>
    </location>
</feature>
<feature type="region of interest" description="Disordered" evidence="1">
    <location>
        <begin position="480"/>
        <end position="513"/>
    </location>
</feature>
<dbReference type="SUPFAM" id="SSF46565">
    <property type="entry name" value="Chaperone J-domain"/>
    <property type="match status" value="1"/>
</dbReference>
<comment type="caution">
    <text evidence="4">The sequence shown here is derived from an EMBL/GenBank/DDBJ whole genome shotgun (WGS) entry which is preliminary data.</text>
</comment>
<dbReference type="InterPro" id="IPR001623">
    <property type="entry name" value="DnaJ_domain"/>
</dbReference>
<dbReference type="Proteomes" id="UP000441797">
    <property type="component" value="Unassembled WGS sequence"/>
</dbReference>
<feature type="domain" description="J" evidence="3">
    <location>
        <begin position="6"/>
        <end position="70"/>
    </location>
</feature>
<dbReference type="Pfam" id="PF13355">
    <property type="entry name" value="ARC6-like_IMS"/>
    <property type="match status" value="1"/>
</dbReference>
<dbReference type="RefSeq" id="WP_105219578.1">
    <property type="nucleotide sequence ID" value="NZ_CAWNSU010000040.1"/>
</dbReference>